<proteinExistence type="predicted"/>
<protein>
    <submittedName>
        <fullName evidence="1">Pol polyprotein</fullName>
    </submittedName>
</protein>
<comment type="caution">
    <text evidence="1">The sequence shown here is derived from an EMBL/GenBank/DDBJ whole genome shotgun (WGS) entry which is preliminary data.</text>
</comment>
<dbReference type="Proteomes" id="UP000735302">
    <property type="component" value="Unassembled WGS sequence"/>
</dbReference>
<dbReference type="InterPro" id="IPR021109">
    <property type="entry name" value="Peptidase_aspartic_dom_sf"/>
</dbReference>
<sequence>MGCETQDKGKILRFKINTGADITIISDREFRKLKNKPKLKKSRISLIFTEGKLAGKGELNATTKVKNKAYNFKVVVVKNSLCNNLLCRKAAVTMGLAMRSSER</sequence>
<dbReference type="Gene3D" id="2.40.70.10">
    <property type="entry name" value="Acid Proteases"/>
    <property type="match status" value="1"/>
</dbReference>
<organism evidence="1 2">
    <name type="scientific">Plakobranchus ocellatus</name>
    <dbReference type="NCBI Taxonomy" id="259542"/>
    <lineage>
        <taxon>Eukaryota</taxon>
        <taxon>Metazoa</taxon>
        <taxon>Spiralia</taxon>
        <taxon>Lophotrochozoa</taxon>
        <taxon>Mollusca</taxon>
        <taxon>Gastropoda</taxon>
        <taxon>Heterobranchia</taxon>
        <taxon>Euthyneura</taxon>
        <taxon>Panpulmonata</taxon>
        <taxon>Sacoglossa</taxon>
        <taxon>Placobranchoidea</taxon>
        <taxon>Plakobranchidae</taxon>
        <taxon>Plakobranchus</taxon>
    </lineage>
</organism>
<reference evidence="1 2" key="1">
    <citation type="journal article" date="2021" name="Elife">
        <title>Chloroplast acquisition without the gene transfer in kleptoplastic sea slugs, Plakobranchus ocellatus.</title>
        <authorList>
            <person name="Maeda T."/>
            <person name="Takahashi S."/>
            <person name="Yoshida T."/>
            <person name="Shimamura S."/>
            <person name="Takaki Y."/>
            <person name="Nagai Y."/>
            <person name="Toyoda A."/>
            <person name="Suzuki Y."/>
            <person name="Arimoto A."/>
            <person name="Ishii H."/>
            <person name="Satoh N."/>
            <person name="Nishiyama T."/>
            <person name="Hasebe M."/>
            <person name="Maruyama T."/>
            <person name="Minagawa J."/>
            <person name="Obokata J."/>
            <person name="Shigenobu S."/>
        </authorList>
    </citation>
    <scope>NUCLEOTIDE SEQUENCE [LARGE SCALE GENOMIC DNA]</scope>
</reference>
<name>A0AAV4CEN0_9GAST</name>
<accession>A0AAV4CEN0</accession>
<evidence type="ECO:0000313" key="2">
    <source>
        <dbReference type="Proteomes" id="UP000735302"/>
    </source>
</evidence>
<dbReference type="SUPFAM" id="SSF50630">
    <property type="entry name" value="Acid proteases"/>
    <property type="match status" value="1"/>
</dbReference>
<dbReference type="EMBL" id="BLXT01006160">
    <property type="protein sequence ID" value="GFO29413.1"/>
    <property type="molecule type" value="Genomic_DNA"/>
</dbReference>
<gene>
    <name evidence="1" type="ORF">PoB_005591800</name>
</gene>
<dbReference type="AlphaFoldDB" id="A0AAV4CEN0"/>
<keyword evidence="2" id="KW-1185">Reference proteome</keyword>
<evidence type="ECO:0000313" key="1">
    <source>
        <dbReference type="EMBL" id="GFO29413.1"/>
    </source>
</evidence>